<feature type="transmembrane region" description="Helical" evidence="2">
    <location>
        <begin position="37"/>
        <end position="62"/>
    </location>
</feature>
<accession>A0A323TGM9</accession>
<feature type="transmembrane region" description="Helical" evidence="2">
    <location>
        <begin position="12"/>
        <end position="31"/>
    </location>
</feature>
<dbReference type="Proteomes" id="UP000248214">
    <property type="component" value="Unassembled WGS sequence"/>
</dbReference>
<protein>
    <submittedName>
        <fullName evidence="3">Uncharacterized protein</fullName>
    </submittedName>
</protein>
<dbReference type="OrthoDB" id="7868694at2"/>
<keyword evidence="2" id="KW-0472">Membrane</keyword>
<gene>
    <name evidence="3" type="ORF">CR194_19000</name>
</gene>
<name>A0A323TGM9_9BACI</name>
<sequence>MNAYKLEVRFTIMMSVLLLLAGNVALIFSIFPVNGMLFGFPIMYIIPILSGWFGILFLTIVASKIGNHIDEKIEQANEQGDPSLEQIEGFTKKKKNYEGA</sequence>
<evidence type="ECO:0000313" key="4">
    <source>
        <dbReference type="Proteomes" id="UP000248214"/>
    </source>
</evidence>
<keyword evidence="2" id="KW-1133">Transmembrane helix</keyword>
<keyword evidence="4" id="KW-1185">Reference proteome</keyword>
<comment type="caution">
    <text evidence="3">The sequence shown here is derived from an EMBL/GenBank/DDBJ whole genome shotgun (WGS) entry which is preliminary data.</text>
</comment>
<organism evidence="3 4">
    <name type="scientific">Salipaludibacillus keqinensis</name>
    <dbReference type="NCBI Taxonomy" id="2045207"/>
    <lineage>
        <taxon>Bacteria</taxon>
        <taxon>Bacillati</taxon>
        <taxon>Bacillota</taxon>
        <taxon>Bacilli</taxon>
        <taxon>Bacillales</taxon>
        <taxon>Bacillaceae</taxon>
    </lineage>
</organism>
<evidence type="ECO:0000256" key="1">
    <source>
        <dbReference type="SAM" id="MobiDB-lite"/>
    </source>
</evidence>
<dbReference type="RefSeq" id="WP_110612026.1">
    <property type="nucleotide sequence ID" value="NZ_PDOD01000006.1"/>
</dbReference>
<keyword evidence="2" id="KW-0812">Transmembrane</keyword>
<dbReference type="EMBL" id="PDOD01000006">
    <property type="protein sequence ID" value="PYZ91713.1"/>
    <property type="molecule type" value="Genomic_DNA"/>
</dbReference>
<proteinExistence type="predicted"/>
<evidence type="ECO:0000256" key="2">
    <source>
        <dbReference type="SAM" id="Phobius"/>
    </source>
</evidence>
<dbReference type="AlphaFoldDB" id="A0A323TGM9"/>
<evidence type="ECO:0000313" key="3">
    <source>
        <dbReference type="EMBL" id="PYZ91713.1"/>
    </source>
</evidence>
<feature type="region of interest" description="Disordered" evidence="1">
    <location>
        <begin position="80"/>
        <end position="100"/>
    </location>
</feature>
<reference evidence="3 4" key="1">
    <citation type="submission" date="2017-10" db="EMBL/GenBank/DDBJ databases">
        <title>Bacillus sp. nov., a halophilic bacterium isolated from a Keqin Lake.</title>
        <authorList>
            <person name="Wang H."/>
        </authorList>
    </citation>
    <scope>NUCLEOTIDE SEQUENCE [LARGE SCALE GENOMIC DNA]</scope>
    <source>
        <strain evidence="3 4">KQ-12</strain>
    </source>
</reference>